<evidence type="ECO:0000313" key="6">
    <source>
        <dbReference type="Proteomes" id="UP000065151"/>
    </source>
</evidence>
<sequence length="324" mass="34252">MPSTSNVYLAAASQSIKDEAKSLNYTVNIVENNWDQTEQDQQVQEWLATGERAAAVLMWPAGAAAATNSIRLLSAQAPVIQFNNLVTPEASKYVKAYAGVSDTGIGKEAALNALAAVEKLKAEAVKFHGPDGKPNVVEIRFTAGYAAGDDREKAFAEATPGAFNVLAVEPTPTVDAQGGFKAASQVIPRFLGQGIDIVYAHSNDVANGVVQALEQNGLKPGKDVILITGTSSGDMTNLRSGKIWSATLQSPVIEGALVVRTAAQYIATGQVQPGEVTIESSSNKPELKVEAPHTATYMMNPQVTAENNASFDIWGLSFDKLMGK</sequence>
<dbReference type="KEGG" id="psul:AU252_00265"/>
<name>A0A0U3Q681_9MICC</name>
<dbReference type="Gene3D" id="3.40.50.2300">
    <property type="match status" value="2"/>
</dbReference>
<keyword evidence="3" id="KW-0732">Signal</keyword>
<evidence type="ECO:0000313" key="5">
    <source>
        <dbReference type="EMBL" id="ALV39789.1"/>
    </source>
</evidence>
<comment type="subcellular location">
    <subcellularLocation>
        <location evidence="1">Cell envelope</location>
    </subcellularLocation>
</comment>
<proteinExistence type="inferred from homology"/>
<dbReference type="STRING" id="121292.AU252_00265"/>
<dbReference type="GO" id="GO:0030313">
    <property type="term" value="C:cell envelope"/>
    <property type="evidence" value="ECO:0007669"/>
    <property type="project" value="UniProtKB-SubCell"/>
</dbReference>
<feature type="domain" description="Periplasmic binding protein" evidence="4">
    <location>
        <begin position="1"/>
        <end position="267"/>
    </location>
</feature>
<comment type="similarity">
    <text evidence="2">Belongs to the bacterial solute-binding protein 2 family.</text>
</comment>
<dbReference type="GO" id="GO:0030246">
    <property type="term" value="F:carbohydrate binding"/>
    <property type="evidence" value="ECO:0007669"/>
    <property type="project" value="UniProtKB-ARBA"/>
</dbReference>
<protein>
    <recommendedName>
        <fullName evidence="4">Periplasmic binding protein domain-containing protein</fullName>
    </recommendedName>
</protein>
<dbReference type="Pfam" id="PF13407">
    <property type="entry name" value="Peripla_BP_4"/>
    <property type="match status" value="1"/>
</dbReference>
<gene>
    <name evidence="5" type="ORF">AU252_00265</name>
</gene>
<evidence type="ECO:0000256" key="3">
    <source>
        <dbReference type="ARBA" id="ARBA00022729"/>
    </source>
</evidence>
<dbReference type="PANTHER" id="PTHR46847:SF1">
    <property type="entry name" value="D-ALLOSE-BINDING PERIPLASMIC PROTEIN-RELATED"/>
    <property type="match status" value="1"/>
</dbReference>
<dbReference type="SUPFAM" id="SSF53822">
    <property type="entry name" value="Periplasmic binding protein-like I"/>
    <property type="match status" value="1"/>
</dbReference>
<evidence type="ECO:0000259" key="4">
    <source>
        <dbReference type="Pfam" id="PF13407"/>
    </source>
</evidence>
<dbReference type="CDD" id="cd01536">
    <property type="entry name" value="PBP1_ABC_sugar_binding-like"/>
    <property type="match status" value="1"/>
</dbReference>
<reference evidence="5 6" key="1">
    <citation type="submission" date="2015-12" db="EMBL/GenBank/DDBJ databases">
        <authorList>
            <person name="Shamseldin A."/>
            <person name="Moawad H."/>
            <person name="Abd El-Rahim W.M."/>
            <person name="Sadowsky M.J."/>
        </authorList>
    </citation>
    <scope>NUCLEOTIDE SEQUENCE [LARGE SCALE GENOMIC DNA]</scope>
    <source>
        <strain evidence="5 6">Ar51</strain>
    </source>
</reference>
<accession>A0A0U3Q681</accession>
<dbReference type="PANTHER" id="PTHR46847">
    <property type="entry name" value="D-ALLOSE-BINDING PERIPLASMIC PROTEIN-RELATED"/>
    <property type="match status" value="1"/>
</dbReference>
<evidence type="ECO:0000256" key="1">
    <source>
        <dbReference type="ARBA" id="ARBA00004196"/>
    </source>
</evidence>
<dbReference type="InterPro" id="IPR028082">
    <property type="entry name" value="Peripla_BP_I"/>
</dbReference>
<dbReference type="EMBL" id="CP013747">
    <property type="protein sequence ID" value="ALV39789.1"/>
    <property type="molecule type" value="Genomic_DNA"/>
</dbReference>
<organism evidence="5">
    <name type="scientific">Pseudarthrobacter sulfonivorans</name>
    <dbReference type="NCBI Taxonomy" id="121292"/>
    <lineage>
        <taxon>Bacteria</taxon>
        <taxon>Bacillati</taxon>
        <taxon>Actinomycetota</taxon>
        <taxon>Actinomycetes</taxon>
        <taxon>Micrococcales</taxon>
        <taxon>Micrococcaceae</taxon>
        <taxon>Pseudarthrobacter</taxon>
    </lineage>
</organism>
<dbReference type="AlphaFoldDB" id="A0A0U3Q681"/>
<evidence type="ECO:0000256" key="2">
    <source>
        <dbReference type="ARBA" id="ARBA00007639"/>
    </source>
</evidence>
<dbReference type="InterPro" id="IPR025997">
    <property type="entry name" value="SBP_2_dom"/>
</dbReference>
<dbReference type="Proteomes" id="UP000065151">
    <property type="component" value="Chromosome"/>
</dbReference>